<dbReference type="SUPFAM" id="SSF53098">
    <property type="entry name" value="Ribonuclease H-like"/>
    <property type="match status" value="1"/>
</dbReference>
<feature type="domain" description="Integrase catalytic" evidence="1">
    <location>
        <begin position="1"/>
        <end position="119"/>
    </location>
</feature>
<accession>A0A6D2KYF2</accession>
<dbReference type="SUPFAM" id="SSF56672">
    <property type="entry name" value="DNA/RNA polymerases"/>
    <property type="match status" value="1"/>
</dbReference>
<dbReference type="Pfam" id="PF25597">
    <property type="entry name" value="SH3_retrovirus"/>
    <property type="match status" value="1"/>
</dbReference>
<dbReference type="GO" id="GO:0003676">
    <property type="term" value="F:nucleic acid binding"/>
    <property type="evidence" value="ECO:0007669"/>
    <property type="project" value="InterPro"/>
</dbReference>
<dbReference type="Gene3D" id="3.30.420.10">
    <property type="entry name" value="Ribonuclease H-like superfamily/Ribonuclease H"/>
    <property type="match status" value="1"/>
</dbReference>
<evidence type="ECO:0000313" key="2">
    <source>
        <dbReference type="EMBL" id="CAA7052885.1"/>
    </source>
</evidence>
<dbReference type="Pfam" id="PF07727">
    <property type="entry name" value="RVT_2"/>
    <property type="match status" value="1"/>
</dbReference>
<dbReference type="EMBL" id="CACVBM020001514">
    <property type="protein sequence ID" value="CAA7052885.1"/>
    <property type="molecule type" value="Genomic_DNA"/>
</dbReference>
<dbReference type="CDD" id="cd09272">
    <property type="entry name" value="RNase_HI_RT_Ty1"/>
    <property type="match status" value="1"/>
</dbReference>
<dbReference type="InterPro" id="IPR057670">
    <property type="entry name" value="SH3_retrovirus"/>
</dbReference>
<proteinExistence type="predicted"/>
<dbReference type="InterPro" id="IPR001584">
    <property type="entry name" value="Integrase_cat-core"/>
</dbReference>
<dbReference type="InterPro" id="IPR036397">
    <property type="entry name" value="RNaseH_sf"/>
</dbReference>
<reference evidence="2" key="1">
    <citation type="submission" date="2020-01" db="EMBL/GenBank/DDBJ databases">
        <authorList>
            <person name="Mishra B."/>
        </authorList>
    </citation>
    <scope>NUCLEOTIDE SEQUENCE [LARGE SCALE GENOMIC DNA]</scope>
</reference>
<dbReference type="OrthoDB" id="1111865at2759"/>
<dbReference type="Proteomes" id="UP000467841">
    <property type="component" value="Unassembled WGS sequence"/>
</dbReference>
<evidence type="ECO:0000259" key="1">
    <source>
        <dbReference type="PROSITE" id="PS50994"/>
    </source>
</evidence>
<protein>
    <recommendedName>
        <fullName evidence="1">Integrase catalytic domain-containing protein</fullName>
    </recommendedName>
</protein>
<dbReference type="InterPro" id="IPR043502">
    <property type="entry name" value="DNA/RNA_pol_sf"/>
</dbReference>
<dbReference type="GO" id="GO:0015074">
    <property type="term" value="P:DNA integration"/>
    <property type="evidence" value="ECO:0007669"/>
    <property type="project" value="InterPro"/>
</dbReference>
<evidence type="ECO:0000313" key="3">
    <source>
        <dbReference type="Proteomes" id="UP000467841"/>
    </source>
</evidence>
<comment type="caution">
    <text evidence="2">The sequence shown here is derived from an EMBL/GenBank/DDBJ whole genome shotgun (WGS) entry which is preliminary data.</text>
</comment>
<dbReference type="InterPro" id="IPR012337">
    <property type="entry name" value="RNaseH-like_sf"/>
</dbReference>
<dbReference type="InterPro" id="IPR013103">
    <property type="entry name" value="RVT_2"/>
</dbReference>
<gene>
    <name evidence="2" type="ORF">MERR_LOCUS40120</name>
</gene>
<dbReference type="PROSITE" id="PS50994">
    <property type="entry name" value="INTEGRASE"/>
    <property type="match status" value="1"/>
</dbReference>
<dbReference type="PANTHER" id="PTHR11439:SF486">
    <property type="entry name" value="RLK (RECEPTOR-LIKE KINASE) PROTEIN, PUTATIVE-RELATED"/>
    <property type="match status" value="1"/>
</dbReference>
<keyword evidence="3" id="KW-1185">Reference proteome</keyword>
<dbReference type="PANTHER" id="PTHR11439">
    <property type="entry name" value="GAG-POL-RELATED RETROTRANSPOSON"/>
    <property type="match status" value="1"/>
</dbReference>
<name>A0A6D2KYF2_9BRAS</name>
<organism evidence="2 3">
    <name type="scientific">Microthlaspi erraticum</name>
    <dbReference type="NCBI Taxonomy" id="1685480"/>
    <lineage>
        <taxon>Eukaryota</taxon>
        <taxon>Viridiplantae</taxon>
        <taxon>Streptophyta</taxon>
        <taxon>Embryophyta</taxon>
        <taxon>Tracheophyta</taxon>
        <taxon>Spermatophyta</taxon>
        <taxon>Magnoliopsida</taxon>
        <taxon>eudicotyledons</taxon>
        <taxon>Gunneridae</taxon>
        <taxon>Pentapetalae</taxon>
        <taxon>rosids</taxon>
        <taxon>malvids</taxon>
        <taxon>Brassicales</taxon>
        <taxon>Brassicaceae</taxon>
        <taxon>Coluteocarpeae</taxon>
        <taxon>Microthlaspi</taxon>
    </lineage>
</organism>
<dbReference type="AlphaFoldDB" id="A0A6D2KYF2"/>
<sequence length="1040" mass="118229">MAFARFIAQIIRLRAHFPDYAIKKVRLDNAGEFTSAAFNDFCMSVGIDVEHPVPHVHTQNGMAESLIKRLQLIARPLILRTKLPITVWGHAILHAGALVQVRPSAYNEFSPIQLAFGNMPNISHLRVFGCAVYIPIAPPQRSKMGPQRRLGIYVGYSSPSIIRYLEPATGDMFTARFADSHFDENEFPALGGGSRESPNDITWCTHSLAYLDPPSNQREVEVQKIIHMQRLANQLPDAFTDTKRVTKSYIPAANAPSKIEVPHEHFDVNRASEPVQLKRGRPIGSKDKYPRKKKNCGVKVPDEPKCLEDISEQVLVEPDKEVRQDDEPETEKFEISISFAQSGKIWARSEIDDDEMFSFSVAKEIDHENDDPDPISVSECQKRPDWEKWQMAMKNEIFSLNKRTVFGPIIITPKDVMPVGYKWVFVRKRNEKNEVTRYKARLVTQGFSQRPGIDYEETYSPVMDAITFRYLMSLTASNNLEMYLMDVVTAYLYGSLDSEIYMKIPEGFKIPEGSKMPEASKELCSVKLQRSLYGLKQSGRMWYNRLSEYLLSKGYVNNAICPCVFIKKSSTGFVIIAVYVDDLNMIGTQKEIDDARTHMKDEFEMKDLGKTKFCLGLQIEHFQDGIFLHQSNYTKRVLKRFYMDKATPLSSPMVNRSLDVNKDPFRPIEDSEEMLGPEVPYMSAIGALMYLANCTRPDIAFATNLLARYSSSPTRRHWNGIKHIFRYLQGTIEFGLYYSRNPEVGLVGFADAGYLSDPHKARSQTGYVFTYGGTAISWRSKNKLWLQRLQIMRKSLLSMKHVESVWLRSLIQHIQEASGVSTKKEPTTSTKTILHVSLNSKKATSRATGQNTSLPRFFSYTQELEKNQEVDIQYVRSSDNAADLFTKALPTTVFKKHVQSIGMRRLQDLNSPSISTRIKILTGYARSFAPASEWTELRGSGRSATEARVSLVLALASQASSASQRLLADLAVETAKYVFPKRFNSSNLEEALMSVPDLETMNFRVLSRTDKYEIREVEPYFVAETTMPAENGFKVFQRVS</sequence>